<evidence type="ECO:0000313" key="2">
    <source>
        <dbReference type="EMBL" id="GHI44825.1"/>
    </source>
</evidence>
<dbReference type="Proteomes" id="UP001051844">
    <property type="component" value="Unassembled WGS sequence"/>
</dbReference>
<comment type="caution">
    <text evidence="2">The sequence shown here is derived from an EMBL/GenBank/DDBJ whole genome shotgun (WGS) entry which is preliminary data.</text>
</comment>
<name>A0AA37FAI5_9ACTN</name>
<accession>A0AA37FAI5</accession>
<feature type="domain" description="Peptidase C14 caspase" evidence="1">
    <location>
        <begin position="102"/>
        <end position="247"/>
    </location>
</feature>
<proteinExistence type="predicted"/>
<dbReference type="InterPro" id="IPR011600">
    <property type="entry name" value="Pept_C14_caspase"/>
</dbReference>
<dbReference type="Pfam" id="PF00656">
    <property type="entry name" value="Peptidase_C14"/>
    <property type="match status" value="1"/>
</dbReference>
<dbReference type="EMBL" id="BNDZ01000003">
    <property type="protein sequence ID" value="GHI44825.1"/>
    <property type="molecule type" value="Genomic_DNA"/>
</dbReference>
<reference evidence="2" key="1">
    <citation type="submission" date="2022-09" db="EMBL/GenBank/DDBJ databases">
        <title>Whole genome shotgun sequence of Streptomyces albidoflavus NBRC 12854.</title>
        <authorList>
            <person name="Komaki H."/>
            <person name="Tamura T."/>
        </authorList>
    </citation>
    <scope>NUCLEOTIDE SEQUENCE</scope>
    <source>
        <strain evidence="2">NBRC 12854</strain>
    </source>
</reference>
<gene>
    <name evidence="2" type="ORF">ScoT_09990</name>
</gene>
<protein>
    <recommendedName>
        <fullName evidence="1">Peptidase C14 caspase domain-containing protein</fullName>
    </recommendedName>
</protein>
<evidence type="ECO:0000313" key="3">
    <source>
        <dbReference type="Proteomes" id="UP001051844"/>
    </source>
</evidence>
<dbReference type="SUPFAM" id="SSF52129">
    <property type="entry name" value="Caspase-like"/>
    <property type="match status" value="1"/>
</dbReference>
<dbReference type="AlphaFoldDB" id="A0AA37FAI5"/>
<dbReference type="InterPro" id="IPR029030">
    <property type="entry name" value="Caspase-like_dom_sf"/>
</dbReference>
<evidence type="ECO:0000259" key="1">
    <source>
        <dbReference type="Pfam" id="PF00656"/>
    </source>
</evidence>
<organism evidence="2 3">
    <name type="scientific">Streptomyces albidoflavus</name>
    <dbReference type="NCBI Taxonomy" id="1886"/>
    <lineage>
        <taxon>Bacteria</taxon>
        <taxon>Bacillati</taxon>
        <taxon>Actinomycetota</taxon>
        <taxon>Actinomycetes</taxon>
        <taxon>Kitasatosporales</taxon>
        <taxon>Streptomycetaceae</taxon>
        <taxon>Streptomyces</taxon>
        <taxon>Streptomyces albidoflavus group</taxon>
    </lineage>
</organism>
<dbReference type="Gene3D" id="3.40.50.1460">
    <property type="match status" value="1"/>
</dbReference>
<dbReference type="GO" id="GO:0006508">
    <property type="term" value="P:proteolysis"/>
    <property type="evidence" value="ECO:0007669"/>
    <property type="project" value="InterPro"/>
</dbReference>
<dbReference type="GO" id="GO:0004197">
    <property type="term" value="F:cysteine-type endopeptidase activity"/>
    <property type="evidence" value="ECO:0007669"/>
    <property type="project" value="InterPro"/>
</dbReference>
<sequence>MTTLWESGDASGPAVHALVLGVGGYDWLHGGRNHVPRRSGDRLSRRLRQLTSPPASARTFYSVLQDQLSKHSGHPLGSIEAVISEPHGLSAPHPGGGRASLADVQEAFGAWYDRCDSHADNIALFFFCGHGVQLGAHGDHALLLQDAGHDPHHYFQNAVDIRRTIQNMRANRSSIQCYLIDACRDSHDLDLDYETLNATPLGQSRVRDREPEQLVVLSTSAGAPAYGDPDRPTVFTQAALRALFSPQPSSSGDDWQVTTTSVGPAINGLMGWPGLSVGASTEQQCVITGQVRGGTLFRFTECPGVPFHFDTDPPDSLAAADWTLRDARGNTTAYRAPANEPWCDSGPPGPGEVQVEFADGPYAATRQDVWLHPPCYGRMLKVDAQ</sequence>